<dbReference type="PANTHER" id="PTHR36838:SF3">
    <property type="entry name" value="TRANSPORTER AUXIN EFFLUX CARRIER EC FAMILY"/>
    <property type="match status" value="1"/>
</dbReference>
<dbReference type="Pfam" id="PF03547">
    <property type="entry name" value="Mem_trans"/>
    <property type="match status" value="1"/>
</dbReference>
<gene>
    <name evidence="9" type="ORF">ACKI1S_47540</name>
</gene>
<dbReference type="EMBL" id="JBJVNE010000214">
    <property type="protein sequence ID" value="MFM9653691.1"/>
    <property type="molecule type" value="Genomic_DNA"/>
</dbReference>
<reference evidence="9 10" key="1">
    <citation type="submission" date="2024-12" db="EMBL/GenBank/DDBJ databases">
        <title>Forecasting of Potato common scab and diversities of Pathogenic streptomyces spp. in china.</title>
        <authorList>
            <person name="Handique U."/>
            <person name="Wu J."/>
        </authorList>
    </citation>
    <scope>NUCLEOTIDE SEQUENCE [LARGE SCALE GENOMIC DNA]</scope>
    <source>
        <strain evidence="9 10">ZRIMU1585</strain>
    </source>
</reference>
<accession>A0ABW9IZ34</accession>
<comment type="subcellular location">
    <subcellularLocation>
        <location evidence="1">Cell membrane</location>
        <topology evidence="1">Multi-pass membrane protein</topology>
    </subcellularLocation>
</comment>
<keyword evidence="10" id="KW-1185">Reference proteome</keyword>
<sequence length="93" mass="9594">IQGQLPTLIMIVALKLALMPAIAWGLAYHVFRLPPLQAAVVVLLCAMPAGANSFLFASHYNRVVNSASGAVALGTALALVTSAVLLSVLIGKI</sequence>
<feature type="transmembrane region" description="Helical" evidence="8">
    <location>
        <begin position="7"/>
        <end position="30"/>
    </location>
</feature>
<proteinExistence type="inferred from homology"/>
<evidence type="ECO:0000313" key="9">
    <source>
        <dbReference type="EMBL" id="MFM9653691.1"/>
    </source>
</evidence>
<evidence type="ECO:0000256" key="5">
    <source>
        <dbReference type="ARBA" id="ARBA00022692"/>
    </source>
</evidence>
<organism evidence="9 10">
    <name type="scientific">Streptomyces galilaeus</name>
    <dbReference type="NCBI Taxonomy" id="33899"/>
    <lineage>
        <taxon>Bacteria</taxon>
        <taxon>Bacillati</taxon>
        <taxon>Actinomycetota</taxon>
        <taxon>Actinomycetes</taxon>
        <taxon>Kitasatosporales</taxon>
        <taxon>Streptomycetaceae</taxon>
        <taxon>Streptomyces</taxon>
    </lineage>
</organism>
<keyword evidence="7 8" id="KW-0472">Membrane</keyword>
<evidence type="ECO:0000313" key="10">
    <source>
        <dbReference type="Proteomes" id="UP001631993"/>
    </source>
</evidence>
<feature type="transmembrane region" description="Helical" evidence="8">
    <location>
        <begin position="69"/>
        <end position="90"/>
    </location>
</feature>
<comment type="caution">
    <text evidence="9">The sequence shown here is derived from an EMBL/GenBank/DDBJ whole genome shotgun (WGS) entry which is preliminary data.</text>
</comment>
<evidence type="ECO:0000256" key="8">
    <source>
        <dbReference type="SAM" id="Phobius"/>
    </source>
</evidence>
<keyword evidence="5 8" id="KW-0812">Transmembrane</keyword>
<feature type="transmembrane region" description="Helical" evidence="8">
    <location>
        <begin position="36"/>
        <end position="57"/>
    </location>
</feature>
<keyword evidence="6 8" id="KW-1133">Transmembrane helix</keyword>
<feature type="non-terminal residue" evidence="9">
    <location>
        <position position="1"/>
    </location>
</feature>
<dbReference type="PANTHER" id="PTHR36838">
    <property type="entry name" value="AUXIN EFFLUX CARRIER FAMILY PROTEIN"/>
    <property type="match status" value="1"/>
</dbReference>
<dbReference type="Gene3D" id="1.20.1530.20">
    <property type="match status" value="1"/>
</dbReference>
<protein>
    <submittedName>
        <fullName evidence="9">AEC family transporter</fullName>
    </submittedName>
</protein>
<comment type="similarity">
    <text evidence="2">Belongs to the auxin efflux carrier (TC 2.A.69) family.</text>
</comment>
<dbReference type="InterPro" id="IPR004776">
    <property type="entry name" value="Mem_transp_PIN-like"/>
</dbReference>
<name>A0ABW9IZ34_STRGJ</name>
<dbReference type="RefSeq" id="WP_409097911.1">
    <property type="nucleotide sequence ID" value="NZ_JBJVNE010000214.1"/>
</dbReference>
<evidence type="ECO:0000256" key="2">
    <source>
        <dbReference type="ARBA" id="ARBA00010145"/>
    </source>
</evidence>
<evidence type="ECO:0000256" key="3">
    <source>
        <dbReference type="ARBA" id="ARBA00022448"/>
    </source>
</evidence>
<evidence type="ECO:0000256" key="6">
    <source>
        <dbReference type="ARBA" id="ARBA00022989"/>
    </source>
</evidence>
<evidence type="ECO:0000256" key="1">
    <source>
        <dbReference type="ARBA" id="ARBA00004651"/>
    </source>
</evidence>
<keyword evidence="4" id="KW-1003">Cell membrane</keyword>
<evidence type="ECO:0000256" key="7">
    <source>
        <dbReference type="ARBA" id="ARBA00023136"/>
    </source>
</evidence>
<dbReference type="InterPro" id="IPR038770">
    <property type="entry name" value="Na+/solute_symporter_sf"/>
</dbReference>
<dbReference type="Proteomes" id="UP001631993">
    <property type="component" value="Unassembled WGS sequence"/>
</dbReference>
<evidence type="ECO:0000256" key="4">
    <source>
        <dbReference type="ARBA" id="ARBA00022475"/>
    </source>
</evidence>
<keyword evidence="3" id="KW-0813">Transport</keyword>